<dbReference type="GeneID" id="19469421"/>
<dbReference type="KEGG" id="glz:GLAREA_10374"/>
<dbReference type="Pfam" id="PF24864">
    <property type="entry name" value="DUF7730"/>
    <property type="match status" value="1"/>
</dbReference>
<sequence>MAVSSVTGFMCLPLEVRLQIYHYCIRHERLVDVSCPSLDNHQDTLDRKSRREQRDGIMEFGRHEHFWLPRTKSNTILLLSRQISEEALDVLYGDNIFKVQLNADGGNRLINNFTEANRRRMRRLLITAEPRGSSYMPRMIPNNALWSSILPQLRWLRIVAAQPVENSFYCGELTIEGRLEHWINWLQPFLQCFSANLSSQTIVEMDDDGCIETGTLIKNCLPKGYREVQCQMIGNSIFYRRHTSLHNKPEKVNVGSNNFRGVLGARRPIGRAEAQDTQIVAPRVDQPTGDNNSEREEIEAGKSYYSKLSQAVRQLYGALKY</sequence>
<dbReference type="InterPro" id="IPR056632">
    <property type="entry name" value="DUF7730"/>
</dbReference>
<accession>S3DAD1</accession>
<dbReference type="eggNOG" id="ENOG502SUMG">
    <property type="taxonomic scope" value="Eukaryota"/>
</dbReference>
<dbReference type="RefSeq" id="XP_008078615.1">
    <property type="nucleotide sequence ID" value="XM_008080424.1"/>
</dbReference>
<name>S3DAD1_GLAL2</name>
<dbReference type="OrthoDB" id="62952at2759"/>
<gene>
    <name evidence="2" type="ORF">GLAREA_10374</name>
</gene>
<evidence type="ECO:0000259" key="1">
    <source>
        <dbReference type="Pfam" id="PF24864"/>
    </source>
</evidence>
<protein>
    <recommendedName>
        <fullName evidence="1">DUF7730 domain-containing protein</fullName>
    </recommendedName>
</protein>
<dbReference type="AlphaFoldDB" id="S3DAD1"/>
<dbReference type="Proteomes" id="UP000016922">
    <property type="component" value="Unassembled WGS sequence"/>
</dbReference>
<keyword evidence="3" id="KW-1185">Reference proteome</keyword>
<dbReference type="EMBL" id="KE145356">
    <property type="protein sequence ID" value="EPE34680.1"/>
    <property type="molecule type" value="Genomic_DNA"/>
</dbReference>
<dbReference type="OMA" id="CCRQITE"/>
<dbReference type="InterPro" id="IPR038883">
    <property type="entry name" value="AN11006-like"/>
</dbReference>
<dbReference type="HOGENOM" id="CLU_075112_0_0_1"/>
<dbReference type="PANTHER" id="PTHR42085">
    <property type="entry name" value="F-BOX DOMAIN-CONTAINING PROTEIN"/>
    <property type="match status" value="1"/>
</dbReference>
<feature type="domain" description="DUF7730" evidence="1">
    <location>
        <begin position="9"/>
        <end position="141"/>
    </location>
</feature>
<reference evidence="2 3" key="1">
    <citation type="journal article" date="2013" name="BMC Genomics">
        <title>Genomics-driven discovery of the pneumocandin biosynthetic gene cluster in the fungus Glarea lozoyensis.</title>
        <authorList>
            <person name="Chen L."/>
            <person name="Yue Q."/>
            <person name="Zhang X."/>
            <person name="Xiang M."/>
            <person name="Wang C."/>
            <person name="Li S."/>
            <person name="Che Y."/>
            <person name="Ortiz-Lopez F.J."/>
            <person name="Bills G.F."/>
            <person name="Liu X."/>
            <person name="An Z."/>
        </authorList>
    </citation>
    <scope>NUCLEOTIDE SEQUENCE [LARGE SCALE GENOMIC DNA]</scope>
    <source>
        <strain evidence="3">ATCC 20868 / MF5171</strain>
    </source>
</reference>
<evidence type="ECO:0000313" key="2">
    <source>
        <dbReference type="EMBL" id="EPE34680.1"/>
    </source>
</evidence>
<proteinExistence type="predicted"/>
<evidence type="ECO:0000313" key="3">
    <source>
        <dbReference type="Proteomes" id="UP000016922"/>
    </source>
</evidence>
<dbReference type="PANTHER" id="PTHR42085:SF7">
    <property type="entry name" value="F-BOX DOMAIN-CONTAINING PROTEIN"/>
    <property type="match status" value="1"/>
</dbReference>
<organism evidence="2 3">
    <name type="scientific">Glarea lozoyensis (strain ATCC 20868 / MF5171)</name>
    <dbReference type="NCBI Taxonomy" id="1116229"/>
    <lineage>
        <taxon>Eukaryota</taxon>
        <taxon>Fungi</taxon>
        <taxon>Dikarya</taxon>
        <taxon>Ascomycota</taxon>
        <taxon>Pezizomycotina</taxon>
        <taxon>Leotiomycetes</taxon>
        <taxon>Helotiales</taxon>
        <taxon>Helotiaceae</taxon>
        <taxon>Glarea</taxon>
    </lineage>
</organism>